<organism evidence="6 7">
    <name type="scientific">Candidatus Doudnabacteria bacterium Gr01-1014_77</name>
    <dbReference type="NCBI Taxonomy" id="2017133"/>
    <lineage>
        <taxon>Bacteria</taxon>
        <taxon>Candidatus Doudnaibacteriota</taxon>
    </lineage>
</organism>
<evidence type="ECO:0000313" key="7">
    <source>
        <dbReference type="Proteomes" id="UP000319613"/>
    </source>
</evidence>
<dbReference type="GO" id="GO:0045259">
    <property type="term" value="C:proton-transporting ATP synthase complex"/>
    <property type="evidence" value="ECO:0007669"/>
    <property type="project" value="InterPro"/>
</dbReference>
<dbReference type="InterPro" id="IPR004100">
    <property type="entry name" value="ATPase_F1/V1/A1_a/bsu_N"/>
</dbReference>
<evidence type="ECO:0000313" key="6">
    <source>
        <dbReference type="EMBL" id="TSC65347.1"/>
    </source>
</evidence>
<keyword evidence="4" id="KW-0406">Ion transport</keyword>
<dbReference type="InterPro" id="IPR027417">
    <property type="entry name" value="P-loop_NTPase"/>
</dbReference>
<gene>
    <name evidence="6" type="ORF">G01um101477_521</name>
</gene>
<keyword evidence="3" id="KW-1278">Translocase</keyword>
<accession>A0A554JAH2</accession>
<dbReference type="InterPro" id="IPR036121">
    <property type="entry name" value="ATPase_F1/V1/A1_a/bsu_N_sf"/>
</dbReference>
<dbReference type="InterPro" id="IPR005294">
    <property type="entry name" value="ATP_synth_F1_asu"/>
</dbReference>
<dbReference type="CDD" id="cd18116">
    <property type="entry name" value="ATP-synt_F1_alpha_N"/>
    <property type="match status" value="1"/>
</dbReference>
<dbReference type="PANTHER" id="PTHR48082">
    <property type="entry name" value="ATP SYNTHASE SUBUNIT ALPHA, MITOCHONDRIAL"/>
    <property type="match status" value="1"/>
</dbReference>
<dbReference type="Proteomes" id="UP000319613">
    <property type="component" value="Unassembled WGS sequence"/>
</dbReference>
<protein>
    <submittedName>
        <fullName evidence="6">F-type H+-transporting ATPase subunit alpha</fullName>
    </submittedName>
</protein>
<dbReference type="Gene3D" id="2.40.30.20">
    <property type="match status" value="1"/>
</dbReference>
<keyword evidence="2" id="KW-0813">Transport</keyword>
<dbReference type="GO" id="GO:0005524">
    <property type="term" value="F:ATP binding"/>
    <property type="evidence" value="ECO:0007669"/>
    <property type="project" value="UniProtKB-KW"/>
</dbReference>
<sequence>MNDKVIQQLKEKISSFGPEVKVEKVGIVLEIADGIARVSGLSQVAASEMLEFEGGISGVVLNLENNSVGAIIFGDATKVKQGQTVRATGKILSVPVSADLIGRVVSALGEPKDGKPSIKADTYY</sequence>
<dbReference type="AlphaFoldDB" id="A0A554JAH2"/>
<dbReference type="GO" id="GO:0043531">
    <property type="term" value="F:ADP binding"/>
    <property type="evidence" value="ECO:0007669"/>
    <property type="project" value="TreeGrafter"/>
</dbReference>
<dbReference type="EMBL" id="VMFF01000050">
    <property type="protein sequence ID" value="TSC65347.1"/>
    <property type="molecule type" value="Genomic_DNA"/>
</dbReference>
<dbReference type="InterPro" id="IPR023366">
    <property type="entry name" value="ATP_synth_asu-like_sf"/>
</dbReference>
<dbReference type="Pfam" id="PF02874">
    <property type="entry name" value="ATP-synt_ab_N"/>
    <property type="match status" value="1"/>
</dbReference>
<feature type="domain" description="ATPase F1/V1/A1 complex alpha/beta subunit N-terminal" evidence="5">
    <location>
        <begin position="22"/>
        <end position="89"/>
    </location>
</feature>
<feature type="non-terminal residue" evidence="6">
    <location>
        <position position="124"/>
    </location>
</feature>
<evidence type="ECO:0000256" key="3">
    <source>
        <dbReference type="ARBA" id="ARBA00022967"/>
    </source>
</evidence>
<evidence type="ECO:0000259" key="5">
    <source>
        <dbReference type="Pfam" id="PF02874"/>
    </source>
</evidence>
<proteinExistence type="inferred from homology"/>
<dbReference type="PANTHER" id="PTHR48082:SF2">
    <property type="entry name" value="ATP SYNTHASE SUBUNIT ALPHA, MITOCHONDRIAL"/>
    <property type="match status" value="1"/>
</dbReference>
<comment type="similarity">
    <text evidence="1">Belongs to the ATPase alpha/beta chains family.</text>
</comment>
<evidence type="ECO:0000256" key="4">
    <source>
        <dbReference type="ARBA" id="ARBA00023065"/>
    </source>
</evidence>
<name>A0A554JAH2_9BACT</name>
<comment type="caution">
    <text evidence="6">The sequence shown here is derived from an EMBL/GenBank/DDBJ whole genome shotgun (WGS) entry which is preliminary data.</text>
</comment>
<dbReference type="GO" id="GO:0046933">
    <property type="term" value="F:proton-transporting ATP synthase activity, rotational mechanism"/>
    <property type="evidence" value="ECO:0007669"/>
    <property type="project" value="InterPro"/>
</dbReference>
<reference evidence="6 7" key="1">
    <citation type="submission" date="2017-07" db="EMBL/GenBank/DDBJ databases">
        <title>Mechanisms for carbon and nitrogen cycling indicate functional differentiation within the Candidate Phyla Radiation.</title>
        <authorList>
            <person name="Danczak R.E."/>
            <person name="Johnston M.D."/>
            <person name="Kenah C."/>
            <person name="Slattery M."/>
            <person name="Wrighton K.C."/>
            <person name="Wilkins M.J."/>
        </authorList>
    </citation>
    <scope>NUCLEOTIDE SEQUENCE [LARGE SCALE GENOMIC DNA]</scope>
    <source>
        <strain evidence="6">Gr01-1014_77</strain>
    </source>
</reference>
<dbReference type="Gene3D" id="3.40.50.300">
    <property type="entry name" value="P-loop containing nucleotide triphosphate hydrolases"/>
    <property type="match status" value="1"/>
</dbReference>
<evidence type="ECO:0000256" key="1">
    <source>
        <dbReference type="ARBA" id="ARBA00008936"/>
    </source>
</evidence>
<evidence type="ECO:0000256" key="2">
    <source>
        <dbReference type="ARBA" id="ARBA00022448"/>
    </source>
</evidence>
<dbReference type="SUPFAM" id="SSF50615">
    <property type="entry name" value="N-terminal domain of alpha and beta subunits of F1 ATP synthase"/>
    <property type="match status" value="1"/>
</dbReference>